<evidence type="ECO:0000256" key="1">
    <source>
        <dbReference type="SAM" id="SignalP"/>
    </source>
</evidence>
<name>A0A9P1D930_9DINO</name>
<dbReference type="EMBL" id="CAMXCT010003524">
    <property type="protein sequence ID" value="CAI4004904.1"/>
    <property type="molecule type" value="Genomic_DNA"/>
</dbReference>
<sequence length="306" mass="34188">MNSKLFITILALLVQVPLPSQQEANDFVEVCSGEGQLSRALWSCKFQGKAFDVLYSKNHNFLRTVGFMAVLSAVRNTRRGGLLFFAPPCSTWVFLSSPSTGRSWLTPEGFGTRCVVLANIFVMRMLYILFYAWRRGVYVAIEQPISSVLFDWPPVKRLLSFIGARKITFPMGSYGSPTLKYTTIWSTLPGISSLRRPLDVKQLRLSLARNSVNLVKKTVDKKGRRRVAGIKRELALSANYPREFGLALAALLPRPGVRPTDDAVDLTYPNGSDHLGSLDDLTKGPTKAWWRKHTRSGLMGGKLMKS</sequence>
<feature type="chain" id="PRO_5043271130" evidence="1">
    <location>
        <begin position="23"/>
        <end position="306"/>
    </location>
</feature>
<evidence type="ECO:0000313" key="2">
    <source>
        <dbReference type="EMBL" id="CAI4004904.1"/>
    </source>
</evidence>
<evidence type="ECO:0000313" key="3">
    <source>
        <dbReference type="EMBL" id="CAL1158279.1"/>
    </source>
</evidence>
<proteinExistence type="predicted"/>
<keyword evidence="4" id="KW-1185">Reference proteome</keyword>
<accession>A0A9P1D930</accession>
<dbReference type="EMBL" id="CAMXCT020003524">
    <property type="protein sequence ID" value="CAL1158279.1"/>
    <property type="molecule type" value="Genomic_DNA"/>
</dbReference>
<evidence type="ECO:0000313" key="4">
    <source>
        <dbReference type="Proteomes" id="UP001152797"/>
    </source>
</evidence>
<protein>
    <submittedName>
        <fullName evidence="2">Uncharacterized protein</fullName>
    </submittedName>
</protein>
<reference evidence="3" key="2">
    <citation type="submission" date="2024-04" db="EMBL/GenBank/DDBJ databases">
        <authorList>
            <person name="Chen Y."/>
            <person name="Shah S."/>
            <person name="Dougan E. K."/>
            <person name="Thang M."/>
            <person name="Chan C."/>
        </authorList>
    </citation>
    <scope>NUCLEOTIDE SEQUENCE [LARGE SCALE GENOMIC DNA]</scope>
</reference>
<reference evidence="2" key="1">
    <citation type="submission" date="2022-10" db="EMBL/GenBank/DDBJ databases">
        <authorList>
            <person name="Chen Y."/>
            <person name="Dougan E. K."/>
            <person name="Chan C."/>
            <person name="Rhodes N."/>
            <person name="Thang M."/>
        </authorList>
    </citation>
    <scope>NUCLEOTIDE SEQUENCE</scope>
</reference>
<keyword evidence="1" id="KW-0732">Signal</keyword>
<dbReference type="AlphaFoldDB" id="A0A9P1D930"/>
<dbReference type="Proteomes" id="UP001152797">
    <property type="component" value="Unassembled WGS sequence"/>
</dbReference>
<feature type="signal peptide" evidence="1">
    <location>
        <begin position="1"/>
        <end position="22"/>
    </location>
</feature>
<organism evidence="2">
    <name type="scientific">Cladocopium goreaui</name>
    <dbReference type="NCBI Taxonomy" id="2562237"/>
    <lineage>
        <taxon>Eukaryota</taxon>
        <taxon>Sar</taxon>
        <taxon>Alveolata</taxon>
        <taxon>Dinophyceae</taxon>
        <taxon>Suessiales</taxon>
        <taxon>Symbiodiniaceae</taxon>
        <taxon>Cladocopium</taxon>
    </lineage>
</organism>
<comment type="caution">
    <text evidence="2">The sequence shown here is derived from an EMBL/GenBank/DDBJ whole genome shotgun (WGS) entry which is preliminary data.</text>
</comment>
<gene>
    <name evidence="2" type="ORF">C1SCF055_LOCUS30670</name>
</gene>
<dbReference type="EMBL" id="CAMXCT030003524">
    <property type="protein sequence ID" value="CAL4792216.1"/>
    <property type="molecule type" value="Genomic_DNA"/>
</dbReference>